<dbReference type="Pfam" id="PF16859">
    <property type="entry name" value="TetR_C_11"/>
    <property type="match status" value="1"/>
</dbReference>
<evidence type="ECO:0000256" key="2">
    <source>
        <dbReference type="ARBA" id="ARBA00023125"/>
    </source>
</evidence>
<dbReference type="Proteomes" id="UP000267536">
    <property type="component" value="Unassembled WGS sequence"/>
</dbReference>
<keyword evidence="3" id="KW-0804">Transcription</keyword>
<feature type="compositionally biased region" description="Polar residues" evidence="5">
    <location>
        <begin position="1"/>
        <end position="10"/>
    </location>
</feature>
<dbReference type="Gene3D" id="1.10.10.60">
    <property type="entry name" value="Homeodomain-like"/>
    <property type="match status" value="1"/>
</dbReference>
<evidence type="ECO:0000313" key="7">
    <source>
        <dbReference type="EMBL" id="RPA57653.1"/>
    </source>
</evidence>
<evidence type="ECO:0000256" key="4">
    <source>
        <dbReference type="PROSITE-ProRule" id="PRU00335"/>
    </source>
</evidence>
<evidence type="ECO:0000256" key="3">
    <source>
        <dbReference type="ARBA" id="ARBA00023163"/>
    </source>
</evidence>
<organism evidence="7 8">
    <name type="scientific">Gordonia oryzae</name>
    <dbReference type="NCBI Taxonomy" id="2487349"/>
    <lineage>
        <taxon>Bacteria</taxon>
        <taxon>Bacillati</taxon>
        <taxon>Actinomycetota</taxon>
        <taxon>Actinomycetes</taxon>
        <taxon>Mycobacteriales</taxon>
        <taxon>Gordoniaceae</taxon>
        <taxon>Gordonia</taxon>
    </lineage>
</organism>
<evidence type="ECO:0000256" key="5">
    <source>
        <dbReference type="SAM" id="MobiDB-lite"/>
    </source>
</evidence>
<keyword evidence="8" id="KW-1185">Reference proteome</keyword>
<sequence length="197" mass="21379">MNATTATSVQVDAGQHPRRPGGRSARVQQAVYRAVGQLVGSGERETMTIPQVAELAGVNPTSIYRRWGSITALVEEVAVAALTQGEDLPDTGTLRGDLTDWAQIIAADIGRPKRRSYLRAMIVARDELVDECPCWEIRRDQAQQMVARAADRGEPTPTVEQILDHIIAPLYHHAVFGKAIDDAFAAQLVGDVLAMIA</sequence>
<dbReference type="GO" id="GO:0003677">
    <property type="term" value="F:DNA binding"/>
    <property type="evidence" value="ECO:0007669"/>
    <property type="project" value="UniProtKB-UniRule"/>
</dbReference>
<dbReference type="Gene3D" id="1.10.357.10">
    <property type="entry name" value="Tetracycline Repressor, domain 2"/>
    <property type="match status" value="1"/>
</dbReference>
<dbReference type="OrthoDB" id="9796019at2"/>
<dbReference type="InterPro" id="IPR001647">
    <property type="entry name" value="HTH_TetR"/>
</dbReference>
<comment type="caution">
    <text evidence="7">The sequence shown here is derived from an EMBL/GenBank/DDBJ whole genome shotgun (WGS) entry which is preliminary data.</text>
</comment>
<feature type="region of interest" description="Disordered" evidence="5">
    <location>
        <begin position="1"/>
        <end position="25"/>
    </location>
</feature>
<proteinExistence type="predicted"/>
<dbReference type="RefSeq" id="WP_123932278.1">
    <property type="nucleotide sequence ID" value="NZ_JBPSDP010000016.1"/>
</dbReference>
<keyword evidence="1" id="KW-0805">Transcription regulation</keyword>
<dbReference type="SUPFAM" id="SSF48498">
    <property type="entry name" value="Tetracyclin repressor-like, C-terminal domain"/>
    <property type="match status" value="1"/>
</dbReference>
<dbReference type="Pfam" id="PF00440">
    <property type="entry name" value="TetR_N"/>
    <property type="match status" value="1"/>
</dbReference>
<dbReference type="EMBL" id="RKMH01000015">
    <property type="protein sequence ID" value="RPA57653.1"/>
    <property type="molecule type" value="Genomic_DNA"/>
</dbReference>
<dbReference type="AlphaFoldDB" id="A0A3N4G408"/>
<keyword evidence="2 4" id="KW-0238">DNA-binding</keyword>
<feature type="domain" description="HTH tetR-type" evidence="6">
    <location>
        <begin position="25"/>
        <end position="85"/>
    </location>
</feature>
<gene>
    <name evidence="7" type="ORF">EF294_17860</name>
</gene>
<evidence type="ECO:0000313" key="8">
    <source>
        <dbReference type="Proteomes" id="UP000267536"/>
    </source>
</evidence>
<feature type="DNA-binding region" description="H-T-H motif" evidence="4">
    <location>
        <begin position="48"/>
        <end position="67"/>
    </location>
</feature>
<dbReference type="InterPro" id="IPR011075">
    <property type="entry name" value="TetR_C"/>
</dbReference>
<dbReference type="InterPro" id="IPR009057">
    <property type="entry name" value="Homeodomain-like_sf"/>
</dbReference>
<accession>A0A3N4G408</accession>
<protein>
    <submittedName>
        <fullName evidence="7">TetR/AcrR family transcriptional regulator</fullName>
    </submittedName>
</protein>
<reference evidence="7 8" key="1">
    <citation type="submission" date="2018-11" db="EMBL/GenBank/DDBJ databases">
        <title>Draft genome sequence of Gordonia sp. RS15-1S isolated from rice stems.</title>
        <authorList>
            <person name="Muangham S."/>
        </authorList>
    </citation>
    <scope>NUCLEOTIDE SEQUENCE [LARGE SCALE GENOMIC DNA]</scope>
    <source>
        <strain evidence="7 8">RS15-1S</strain>
    </source>
</reference>
<name>A0A3N4G408_9ACTN</name>
<dbReference type="InterPro" id="IPR036271">
    <property type="entry name" value="Tet_transcr_reg_TetR-rel_C_sf"/>
</dbReference>
<evidence type="ECO:0000256" key="1">
    <source>
        <dbReference type="ARBA" id="ARBA00023015"/>
    </source>
</evidence>
<dbReference type="PROSITE" id="PS50977">
    <property type="entry name" value="HTH_TETR_2"/>
    <property type="match status" value="1"/>
</dbReference>
<evidence type="ECO:0000259" key="6">
    <source>
        <dbReference type="PROSITE" id="PS50977"/>
    </source>
</evidence>
<dbReference type="SUPFAM" id="SSF46689">
    <property type="entry name" value="Homeodomain-like"/>
    <property type="match status" value="1"/>
</dbReference>